<dbReference type="InterPro" id="IPR027414">
    <property type="entry name" value="GH95_N_dom"/>
</dbReference>
<organism evidence="4 5">
    <name type="scientific">Candidatus Merdivicinus excrementipullorum</name>
    <dbReference type="NCBI Taxonomy" id="2840867"/>
    <lineage>
        <taxon>Bacteria</taxon>
        <taxon>Bacillati</taxon>
        <taxon>Bacillota</taxon>
        <taxon>Clostridia</taxon>
        <taxon>Eubacteriales</taxon>
        <taxon>Oscillospiraceae</taxon>
        <taxon>Oscillospiraceae incertae sedis</taxon>
        <taxon>Candidatus Merdivicinus</taxon>
    </lineage>
</organism>
<dbReference type="PANTHER" id="PTHR31084:SF0">
    <property type="entry name" value="ALPHA-L-FUCOSIDASE 2"/>
    <property type="match status" value="1"/>
</dbReference>
<protein>
    <submittedName>
        <fullName evidence="4">Glycoside hydrolase N-terminal domain-containing protein</fullName>
    </submittedName>
</protein>
<name>A0A9D1FLF8_9FIRM</name>
<dbReference type="SUPFAM" id="SSF48208">
    <property type="entry name" value="Six-hairpin glycosidases"/>
    <property type="match status" value="1"/>
</dbReference>
<dbReference type="AlphaFoldDB" id="A0A9D1FLF8"/>
<dbReference type="InterPro" id="IPR012341">
    <property type="entry name" value="6hp_glycosidase-like_sf"/>
</dbReference>
<keyword evidence="4" id="KW-0378">Hydrolase</keyword>
<evidence type="ECO:0000259" key="2">
    <source>
        <dbReference type="Pfam" id="PF21307"/>
    </source>
</evidence>
<dbReference type="PANTHER" id="PTHR31084">
    <property type="entry name" value="ALPHA-L-FUCOSIDASE 2"/>
    <property type="match status" value="1"/>
</dbReference>
<dbReference type="InterPro" id="IPR054363">
    <property type="entry name" value="GH95_cat"/>
</dbReference>
<dbReference type="Proteomes" id="UP000824002">
    <property type="component" value="Unassembled WGS sequence"/>
</dbReference>
<sequence length="753" mass="85797">MKHEFWMKRPASWWGGNWREGTPLGNGVHGALLYGYTAHERVMLSHTRLWRGDYSPPVPDVSGTLPKMRETLLNGGVPEGDPMLVNALYQAGYAPKEAFPYPAADLLVSLPSQTPFSHYRRSLKMETGEGRVSYRLGEEEALRRCFVSRADDVVVLECNRDSQVEIGVHMPDAVPYDPAVLPQNVETRQEGEWLFFRAFLSGKEHGAVARVVRGERTLVIARVYTEGTSVEKWPEYQAYIRALPTDYDTLFQRHAPLHRELFNRCKVELDDLPERFAMSNEELLDLAWEEELPNALTQRMWEYGRYLLISATAENSLPCNLTGLWSGDYKAFWAFNMANINLEMTYWQALPGNLEELALPFFDYFDRGMEAFRENARRIYGCRGIFVPAVSMPGCMRHVCMAPHITNWTGGAGWVAQHYYDYWVFTRDREFLENRALPFLREAAAFYEDFVIWQGEGWMVCPSVSPENHTSNYLPRSENGVPYDVGDPTQASINAAMDVAIIREVFTHLLAIGKDTGLLDGEEAARYERMLAGSPEYQLNEYGAPREWLHPDFPDNDRHRHQSHLYPMFPGLEKARQSPEDDAAYRQGGLRRMTEGIEYQTSWSLTQNACLMARVRDGELAFQSLNFISKAFLMRNLFTTHNDWRGDGIGLTMASAPFQIDANTGWPAAVQEMLLFSNEERVDILPALPAKWKKGSAGPMLTRCGAAVSFSWDGDAYSVKAEALRDTSFRLFLPDGTQRSLTMKKDEVLTFQA</sequence>
<dbReference type="EMBL" id="DVJP01000027">
    <property type="protein sequence ID" value="HIS75857.1"/>
    <property type="molecule type" value="Genomic_DNA"/>
</dbReference>
<feature type="domain" description="Alpha fucosidase A-like C-terminal" evidence="2">
    <location>
        <begin position="677"/>
        <end position="733"/>
    </location>
</feature>
<dbReference type="Pfam" id="PF22124">
    <property type="entry name" value="Glyco_hydro_95_cat"/>
    <property type="match status" value="1"/>
</dbReference>
<comment type="caution">
    <text evidence="4">The sequence shown here is derived from an EMBL/GenBank/DDBJ whole genome shotgun (WGS) entry which is preliminary data.</text>
</comment>
<dbReference type="InterPro" id="IPR049053">
    <property type="entry name" value="AFCA-like_C"/>
</dbReference>
<dbReference type="Gene3D" id="1.50.10.10">
    <property type="match status" value="1"/>
</dbReference>
<feature type="domain" description="Glycosyl hydrolase family 95 N-terminal" evidence="1">
    <location>
        <begin position="6"/>
        <end position="190"/>
    </location>
</feature>
<evidence type="ECO:0000259" key="1">
    <source>
        <dbReference type="Pfam" id="PF14498"/>
    </source>
</evidence>
<feature type="domain" description="Glycosyl hydrolase family 95 catalytic" evidence="3">
    <location>
        <begin position="247"/>
        <end position="674"/>
    </location>
</feature>
<evidence type="ECO:0000313" key="5">
    <source>
        <dbReference type="Proteomes" id="UP000824002"/>
    </source>
</evidence>
<accession>A0A9D1FLF8</accession>
<proteinExistence type="predicted"/>
<dbReference type="GO" id="GO:0004560">
    <property type="term" value="F:alpha-L-fucosidase activity"/>
    <property type="evidence" value="ECO:0007669"/>
    <property type="project" value="TreeGrafter"/>
</dbReference>
<dbReference type="Pfam" id="PF21307">
    <property type="entry name" value="Glyco_hydro_95_C"/>
    <property type="match status" value="1"/>
</dbReference>
<dbReference type="GO" id="GO:0005975">
    <property type="term" value="P:carbohydrate metabolic process"/>
    <property type="evidence" value="ECO:0007669"/>
    <property type="project" value="InterPro"/>
</dbReference>
<evidence type="ECO:0000259" key="3">
    <source>
        <dbReference type="Pfam" id="PF22124"/>
    </source>
</evidence>
<dbReference type="Pfam" id="PF14498">
    <property type="entry name" value="Glyco_hyd_65N_2"/>
    <property type="match status" value="1"/>
</dbReference>
<reference evidence="4" key="2">
    <citation type="journal article" date="2021" name="PeerJ">
        <title>Extensive microbial diversity within the chicken gut microbiome revealed by metagenomics and culture.</title>
        <authorList>
            <person name="Gilroy R."/>
            <person name="Ravi A."/>
            <person name="Getino M."/>
            <person name="Pursley I."/>
            <person name="Horton D.L."/>
            <person name="Alikhan N.F."/>
            <person name="Baker D."/>
            <person name="Gharbi K."/>
            <person name="Hall N."/>
            <person name="Watson M."/>
            <person name="Adriaenssens E.M."/>
            <person name="Foster-Nyarko E."/>
            <person name="Jarju S."/>
            <person name="Secka A."/>
            <person name="Antonio M."/>
            <person name="Oren A."/>
            <person name="Chaudhuri R.R."/>
            <person name="La Ragione R."/>
            <person name="Hildebrand F."/>
            <person name="Pallen M.J."/>
        </authorList>
    </citation>
    <scope>NUCLEOTIDE SEQUENCE</scope>
    <source>
        <strain evidence="4">CHK199-13235</strain>
    </source>
</reference>
<reference evidence="4" key="1">
    <citation type="submission" date="2020-10" db="EMBL/GenBank/DDBJ databases">
        <authorList>
            <person name="Gilroy R."/>
        </authorList>
    </citation>
    <scope>NUCLEOTIDE SEQUENCE</scope>
    <source>
        <strain evidence="4">CHK199-13235</strain>
    </source>
</reference>
<evidence type="ECO:0000313" key="4">
    <source>
        <dbReference type="EMBL" id="HIS75857.1"/>
    </source>
</evidence>
<dbReference type="InterPro" id="IPR008928">
    <property type="entry name" value="6-hairpin_glycosidase_sf"/>
</dbReference>
<gene>
    <name evidence="4" type="ORF">IAB51_03505</name>
</gene>